<name>A0ABW3Q6X9_9BACT</name>
<feature type="chain" id="PRO_5046715029" description="DUF4374 domain-containing protein" evidence="1">
    <location>
        <begin position="23"/>
        <end position="447"/>
    </location>
</feature>
<protein>
    <recommendedName>
        <fullName evidence="4">DUF4374 domain-containing protein</fullName>
    </recommendedName>
</protein>
<accession>A0ABW3Q6X9</accession>
<feature type="signal peptide" evidence="1">
    <location>
        <begin position="1"/>
        <end position="22"/>
    </location>
</feature>
<keyword evidence="3" id="KW-1185">Reference proteome</keyword>
<evidence type="ECO:0008006" key="4">
    <source>
        <dbReference type="Google" id="ProtNLM"/>
    </source>
</evidence>
<comment type="caution">
    <text evidence="2">The sequence shown here is derived from an EMBL/GenBank/DDBJ whole genome shotgun (WGS) entry which is preliminary data.</text>
</comment>
<evidence type="ECO:0000313" key="2">
    <source>
        <dbReference type="EMBL" id="MFD1140932.1"/>
    </source>
</evidence>
<evidence type="ECO:0000256" key="1">
    <source>
        <dbReference type="SAM" id="SignalP"/>
    </source>
</evidence>
<reference evidence="3" key="1">
    <citation type="journal article" date="2019" name="Int. J. Syst. Evol. Microbiol.">
        <title>The Global Catalogue of Microorganisms (GCM) 10K type strain sequencing project: providing services to taxonomists for standard genome sequencing and annotation.</title>
        <authorList>
            <consortium name="The Broad Institute Genomics Platform"/>
            <consortium name="The Broad Institute Genome Sequencing Center for Infectious Disease"/>
            <person name="Wu L."/>
            <person name="Ma J."/>
        </authorList>
    </citation>
    <scope>NUCLEOTIDE SEQUENCE [LARGE SCALE GENOMIC DNA]</scope>
    <source>
        <strain evidence="3">CCUG 55608</strain>
    </source>
</reference>
<evidence type="ECO:0000313" key="3">
    <source>
        <dbReference type="Proteomes" id="UP001597116"/>
    </source>
</evidence>
<dbReference type="Proteomes" id="UP001597116">
    <property type="component" value="Unassembled WGS sequence"/>
</dbReference>
<organism evidence="2 3">
    <name type="scientific">Larkinella insperata</name>
    <dbReference type="NCBI Taxonomy" id="332158"/>
    <lineage>
        <taxon>Bacteria</taxon>
        <taxon>Pseudomonadati</taxon>
        <taxon>Bacteroidota</taxon>
        <taxon>Cytophagia</taxon>
        <taxon>Cytophagales</taxon>
        <taxon>Spirosomataceae</taxon>
        <taxon>Larkinella</taxon>
    </lineage>
</organism>
<dbReference type="PROSITE" id="PS51257">
    <property type="entry name" value="PROKAR_LIPOPROTEIN"/>
    <property type="match status" value="1"/>
</dbReference>
<dbReference type="EMBL" id="JBHTLP010000004">
    <property type="protein sequence ID" value="MFD1140932.1"/>
    <property type="molecule type" value="Genomic_DNA"/>
</dbReference>
<dbReference type="RefSeq" id="WP_379884047.1">
    <property type="nucleotide sequence ID" value="NZ_JBHTLP010000004.1"/>
</dbReference>
<sequence length="447" mass="48043">MKNNLLNAAVLSVALLFAGCNGNEVDTPGPDEETPVNTREFISLTASIPDEAGTAGNGGTMAYAITHQQAIDPNFSVNIYQNGFGLRSARTARVQASEDGTELYNIQYTGEDGGVFNKYLVKGAKNYQDTGNELDLSDIVGTSPRWTKAAENIGIGVHLTGSTTVTEGTAPNHKFKYNRGKVRIAVIDLANARVPNSTEFDFPFPADLEAQGYSVGRIDVPVLNEAKTKIFIGCNVSKIDPTKLSYNASGTPTWANDAANRTLGTTTLVVDYPSLQNPKLIYSTVSKTNNHSYRTMTQYVGEDGNIYQATATGGKDILRISKSTNDYDNGYHFNLDAALGLTDTRIQAWRYIKGGIGLVLYNIAGEGGYIALVDLNAKTATKIANEYEAGLDFGQYQNLAVSGDFIYVPLTPTGGAGRLYVINWKTKEVTKGTALTGQSGSSYLGSY</sequence>
<keyword evidence="1" id="KW-0732">Signal</keyword>
<gene>
    <name evidence="2" type="ORF">ACFQ4C_07425</name>
</gene>
<proteinExistence type="predicted"/>